<dbReference type="RefSeq" id="WP_206597116.1">
    <property type="nucleotide sequence ID" value="NZ_JAFKCS010000674.1"/>
</dbReference>
<comment type="caution">
    <text evidence="1">The sequence shown here is derived from an EMBL/GenBank/DDBJ whole genome shotgun (WGS) entry which is preliminary data.</text>
</comment>
<keyword evidence="2" id="KW-1185">Reference proteome</keyword>
<reference evidence="1 2" key="1">
    <citation type="submission" date="2021-03" db="EMBL/GenBank/DDBJ databases">
        <title>novel species isolated from a fishpond in China.</title>
        <authorList>
            <person name="Lu H."/>
            <person name="Cai Z."/>
        </authorList>
    </citation>
    <scope>NUCLEOTIDE SEQUENCE [LARGE SCALE GENOMIC DNA]</scope>
    <source>
        <strain evidence="1 2">Y57</strain>
    </source>
</reference>
<gene>
    <name evidence="1" type="ORF">J0A65_26210</name>
</gene>
<organism evidence="1 2">
    <name type="scientific">Bowmanella yangjiangensis</name>
    <dbReference type="NCBI Taxonomy" id="2811230"/>
    <lineage>
        <taxon>Bacteria</taxon>
        <taxon>Pseudomonadati</taxon>
        <taxon>Pseudomonadota</taxon>
        <taxon>Gammaproteobacteria</taxon>
        <taxon>Alteromonadales</taxon>
        <taxon>Alteromonadaceae</taxon>
        <taxon>Bowmanella</taxon>
    </lineage>
</organism>
<proteinExistence type="predicted"/>
<dbReference type="Pfam" id="PF06980">
    <property type="entry name" value="DUF1302"/>
    <property type="match status" value="1"/>
</dbReference>
<name>A0ABS3D1Z3_9ALTE</name>
<accession>A0ABS3D1Z3</accession>
<dbReference type="Proteomes" id="UP000663992">
    <property type="component" value="Unassembled WGS sequence"/>
</dbReference>
<sequence length="130" mass="13484">VPFLRVQKGQSMACSAGSGGRFADLCGLTKLLDPASVPLVDGLAMLDSTYYDFVYPEDIRLFGLSVSGTIGDTSLAGELTYRPNAPLEPSMTYELEQLAESALGAGGASGGSIDLGEFGDGSANDPRRSI</sequence>
<evidence type="ECO:0000313" key="1">
    <source>
        <dbReference type="EMBL" id="MBN7823388.1"/>
    </source>
</evidence>
<feature type="non-terminal residue" evidence="1">
    <location>
        <position position="1"/>
    </location>
</feature>
<dbReference type="InterPro" id="IPR010727">
    <property type="entry name" value="DUF1302"/>
</dbReference>
<feature type="non-terminal residue" evidence="1">
    <location>
        <position position="130"/>
    </location>
</feature>
<evidence type="ECO:0000313" key="2">
    <source>
        <dbReference type="Proteomes" id="UP000663992"/>
    </source>
</evidence>
<protein>
    <submittedName>
        <fullName evidence="1">DUF1302 family protein</fullName>
    </submittedName>
</protein>
<dbReference type="EMBL" id="JAFKCS010000674">
    <property type="protein sequence ID" value="MBN7823388.1"/>
    <property type="molecule type" value="Genomic_DNA"/>
</dbReference>